<organism evidence="1 2">
    <name type="scientific">Mytilus galloprovincialis</name>
    <name type="common">Mediterranean mussel</name>
    <dbReference type="NCBI Taxonomy" id="29158"/>
    <lineage>
        <taxon>Eukaryota</taxon>
        <taxon>Metazoa</taxon>
        <taxon>Spiralia</taxon>
        <taxon>Lophotrochozoa</taxon>
        <taxon>Mollusca</taxon>
        <taxon>Bivalvia</taxon>
        <taxon>Autobranchia</taxon>
        <taxon>Pteriomorphia</taxon>
        <taxon>Mytilida</taxon>
        <taxon>Mytiloidea</taxon>
        <taxon>Mytilidae</taxon>
        <taxon>Mytilinae</taxon>
        <taxon>Mytilus</taxon>
    </lineage>
</organism>
<name>A0A8B6D3R3_MYTGA</name>
<dbReference type="OrthoDB" id="6065502at2759"/>
<dbReference type="Proteomes" id="UP000596742">
    <property type="component" value="Unassembled WGS sequence"/>
</dbReference>
<keyword evidence="2" id="KW-1185">Reference proteome</keyword>
<comment type="caution">
    <text evidence="1">The sequence shown here is derived from an EMBL/GenBank/DDBJ whole genome shotgun (WGS) entry which is preliminary data.</text>
</comment>
<proteinExistence type="predicted"/>
<accession>A0A8B6D3R3</accession>
<reference evidence="1" key="1">
    <citation type="submission" date="2018-11" db="EMBL/GenBank/DDBJ databases">
        <authorList>
            <person name="Alioto T."/>
            <person name="Alioto T."/>
        </authorList>
    </citation>
    <scope>NUCLEOTIDE SEQUENCE</scope>
</reference>
<gene>
    <name evidence="1" type="ORF">MGAL_10B039579</name>
</gene>
<evidence type="ECO:0000313" key="1">
    <source>
        <dbReference type="EMBL" id="VDI13767.1"/>
    </source>
</evidence>
<dbReference type="AlphaFoldDB" id="A0A8B6D3R3"/>
<protein>
    <submittedName>
        <fullName evidence="1">Uncharacterized protein</fullName>
    </submittedName>
</protein>
<sequence>MKNILKSSKELNEKQADVPQPLFIQDNGEDIIVSLSKLSNGWENDGNKCQMIDFKSVWNSLSPSCKFLIHPSGNSEWKIVCDFTYSQNPSEKERTLKVSDEYREVTVL</sequence>
<evidence type="ECO:0000313" key="2">
    <source>
        <dbReference type="Proteomes" id="UP000596742"/>
    </source>
</evidence>
<dbReference type="EMBL" id="UYJE01002795">
    <property type="protein sequence ID" value="VDI13767.1"/>
    <property type="molecule type" value="Genomic_DNA"/>
</dbReference>